<reference evidence="5 6" key="1">
    <citation type="submission" date="2020-08" db="EMBL/GenBank/DDBJ databases">
        <title>Sequencing the genomes of 1000 actinobacteria strains.</title>
        <authorList>
            <person name="Klenk H.-P."/>
        </authorList>
    </citation>
    <scope>NUCLEOTIDE SEQUENCE [LARGE SCALE GENOMIC DNA]</scope>
    <source>
        <strain evidence="5 6">DSM 45507</strain>
    </source>
</reference>
<evidence type="ECO:0000313" key="5">
    <source>
        <dbReference type="EMBL" id="MBB5783399.1"/>
    </source>
</evidence>
<dbReference type="SUPFAM" id="SSF46689">
    <property type="entry name" value="Homeodomain-like"/>
    <property type="match status" value="1"/>
</dbReference>
<dbReference type="Gene3D" id="1.10.10.60">
    <property type="entry name" value="Homeodomain-like"/>
    <property type="match status" value="1"/>
</dbReference>
<evidence type="ECO:0000313" key="6">
    <source>
        <dbReference type="Proteomes" id="UP000579153"/>
    </source>
</evidence>
<dbReference type="Proteomes" id="UP000579153">
    <property type="component" value="Unassembled WGS sequence"/>
</dbReference>
<evidence type="ECO:0000256" key="2">
    <source>
        <dbReference type="ARBA" id="ARBA00023125"/>
    </source>
</evidence>
<dbReference type="AlphaFoldDB" id="A0A7W9GGJ3"/>
<dbReference type="PROSITE" id="PS01124">
    <property type="entry name" value="HTH_ARAC_FAMILY_2"/>
    <property type="match status" value="1"/>
</dbReference>
<accession>A0A7W9GGJ3</accession>
<dbReference type="SMART" id="SM00342">
    <property type="entry name" value="HTH_ARAC"/>
    <property type="match status" value="1"/>
</dbReference>
<keyword evidence="6" id="KW-1185">Reference proteome</keyword>
<feature type="domain" description="HTH araC/xylS-type" evidence="4">
    <location>
        <begin position="154"/>
        <end position="253"/>
    </location>
</feature>
<dbReference type="PANTHER" id="PTHR46796:SF15">
    <property type="entry name" value="BLL1074 PROTEIN"/>
    <property type="match status" value="1"/>
</dbReference>
<dbReference type="Pfam" id="PF12833">
    <property type="entry name" value="HTH_18"/>
    <property type="match status" value="1"/>
</dbReference>
<dbReference type="InterPro" id="IPR046532">
    <property type="entry name" value="DUF6597"/>
</dbReference>
<dbReference type="Pfam" id="PF20240">
    <property type="entry name" value="DUF6597"/>
    <property type="match status" value="1"/>
</dbReference>
<name>A0A7W9GGJ3_9ACTN</name>
<dbReference type="EMBL" id="JACHMB010000001">
    <property type="protein sequence ID" value="MBB5783399.1"/>
    <property type="molecule type" value="Genomic_DNA"/>
</dbReference>
<comment type="caution">
    <text evidence="5">The sequence shown here is derived from an EMBL/GenBank/DDBJ whole genome shotgun (WGS) entry which is preliminary data.</text>
</comment>
<protein>
    <submittedName>
        <fullName evidence="5">AraC-like DNA-binding protein</fullName>
    </submittedName>
</protein>
<gene>
    <name evidence="5" type="ORF">HD596_010155</name>
</gene>
<evidence type="ECO:0000259" key="4">
    <source>
        <dbReference type="PROSITE" id="PS01124"/>
    </source>
</evidence>
<evidence type="ECO:0000256" key="3">
    <source>
        <dbReference type="ARBA" id="ARBA00023163"/>
    </source>
</evidence>
<dbReference type="InterPro" id="IPR018060">
    <property type="entry name" value="HTH_AraC"/>
</dbReference>
<keyword evidence="2 5" id="KW-0238">DNA-binding</keyword>
<dbReference type="PANTHER" id="PTHR46796">
    <property type="entry name" value="HTH-TYPE TRANSCRIPTIONAL ACTIVATOR RHAS-RELATED"/>
    <property type="match status" value="1"/>
</dbReference>
<dbReference type="InterPro" id="IPR050204">
    <property type="entry name" value="AraC_XylS_family_regulators"/>
</dbReference>
<sequence>MSIEVSMTVPEGLRSLVKAVSVLRADDPAAGERPPLVHLPDPDTSLIFRTTSAGHSDLLVIGPRTRASYHVGKDIPFCLRLRLRPGATRPLLGVPVNEVVDRVVHLGALWGTSSDPLNAALGHAGDDEGLVLKHLESALSARTSADRARGELVRAAIRALRGRTHERREPLPAVARHLAVSERHLRALFADAIGLSPKRFERIERVRKALTLARTNGPPWADLAVATGYYDQSHMTAEFRTLMGVTPAAFFEGRLPALQPC</sequence>
<organism evidence="5 6">
    <name type="scientific">Nonomuraea jabiensis</name>
    <dbReference type="NCBI Taxonomy" id="882448"/>
    <lineage>
        <taxon>Bacteria</taxon>
        <taxon>Bacillati</taxon>
        <taxon>Actinomycetota</taxon>
        <taxon>Actinomycetes</taxon>
        <taxon>Streptosporangiales</taxon>
        <taxon>Streptosporangiaceae</taxon>
        <taxon>Nonomuraea</taxon>
    </lineage>
</organism>
<proteinExistence type="predicted"/>
<keyword evidence="1" id="KW-0805">Transcription regulation</keyword>
<evidence type="ECO:0000256" key="1">
    <source>
        <dbReference type="ARBA" id="ARBA00023015"/>
    </source>
</evidence>
<dbReference type="InterPro" id="IPR009057">
    <property type="entry name" value="Homeodomain-like_sf"/>
</dbReference>
<dbReference type="GO" id="GO:0043565">
    <property type="term" value="F:sequence-specific DNA binding"/>
    <property type="evidence" value="ECO:0007669"/>
    <property type="project" value="InterPro"/>
</dbReference>
<keyword evidence="3" id="KW-0804">Transcription</keyword>
<dbReference type="RefSeq" id="WP_185076331.1">
    <property type="nucleotide sequence ID" value="NZ_JACHMB010000001.1"/>
</dbReference>
<dbReference type="GO" id="GO:0003700">
    <property type="term" value="F:DNA-binding transcription factor activity"/>
    <property type="evidence" value="ECO:0007669"/>
    <property type="project" value="InterPro"/>
</dbReference>